<feature type="transmembrane region" description="Helical" evidence="1">
    <location>
        <begin position="86"/>
        <end position="103"/>
    </location>
</feature>
<keyword evidence="1" id="KW-1133">Transmembrane helix</keyword>
<dbReference type="InterPro" id="IPR036938">
    <property type="entry name" value="PAP2/HPO_sf"/>
</dbReference>
<reference evidence="3 4" key="1">
    <citation type="submission" date="2019-03" db="EMBL/GenBank/DDBJ databases">
        <title>Cohnella endophytica sp. nov., a novel endophytic bacterium isolated from bark of Sonneratia apetala.</title>
        <authorList>
            <person name="Tuo L."/>
        </authorList>
    </citation>
    <scope>NUCLEOTIDE SEQUENCE [LARGE SCALE GENOMIC DNA]</scope>
    <source>
        <strain evidence="3 4">CCTCC AB 208254</strain>
    </source>
</reference>
<protein>
    <submittedName>
        <fullName evidence="3">Phosphatase PAP2 family protein</fullName>
    </submittedName>
</protein>
<dbReference type="PANTHER" id="PTHR14969">
    <property type="entry name" value="SPHINGOSINE-1-PHOSPHATE PHOSPHOHYDROLASE"/>
    <property type="match status" value="1"/>
</dbReference>
<dbReference type="InterPro" id="IPR000326">
    <property type="entry name" value="PAP2/HPO"/>
</dbReference>
<dbReference type="OrthoDB" id="9789113at2"/>
<dbReference type="PANTHER" id="PTHR14969:SF13">
    <property type="entry name" value="AT30094P"/>
    <property type="match status" value="1"/>
</dbReference>
<evidence type="ECO:0000256" key="1">
    <source>
        <dbReference type="SAM" id="Phobius"/>
    </source>
</evidence>
<keyword evidence="1" id="KW-0812">Transmembrane</keyword>
<feature type="transmembrane region" description="Helical" evidence="1">
    <location>
        <begin position="183"/>
        <end position="201"/>
    </location>
</feature>
<dbReference type="EMBL" id="SOMN01000007">
    <property type="protein sequence ID" value="TFE28221.1"/>
    <property type="molecule type" value="Genomic_DNA"/>
</dbReference>
<gene>
    <name evidence="3" type="ORF">E2980_07985</name>
</gene>
<dbReference type="Proteomes" id="UP000297900">
    <property type="component" value="Unassembled WGS sequence"/>
</dbReference>
<keyword evidence="4" id="KW-1185">Reference proteome</keyword>
<feature type="domain" description="Phosphatidic acid phosphatase type 2/haloperoxidase" evidence="2">
    <location>
        <begin position="86"/>
        <end position="198"/>
    </location>
</feature>
<dbReference type="Pfam" id="PF01569">
    <property type="entry name" value="PAP2"/>
    <property type="match status" value="1"/>
</dbReference>
<evidence type="ECO:0000259" key="2">
    <source>
        <dbReference type="SMART" id="SM00014"/>
    </source>
</evidence>
<dbReference type="SMART" id="SM00014">
    <property type="entry name" value="acidPPc"/>
    <property type="match status" value="1"/>
</dbReference>
<feature type="transmembrane region" description="Helical" evidence="1">
    <location>
        <begin position="7"/>
        <end position="25"/>
    </location>
</feature>
<accession>A0A4Y8M577</accession>
<feature type="transmembrane region" description="Helical" evidence="1">
    <location>
        <begin position="56"/>
        <end position="79"/>
    </location>
</feature>
<dbReference type="Gene3D" id="1.20.144.10">
    <property type="entry name" value="Phosphatidic acid phosphatase type 2/haloperoxidase"/>
    <property type="match status" value="2"/>
</dbReference>
<evidence type="ECO:0000313" key="3">
    <source>
        <dbReference type="EMBL" id="TFE28221.1"/>
    </source>
</evidence>
<comment type="caution">
    <text evidence="3">The sequence shown here is derived from an EMBL/GenBank/DDBJ whole genome shotgun (WGS) entry which is preliminary data.</text>
</comment>
<feature type="transmembrane region" description="Helical" evidence="1">
    <location>
        <begin position="157"/>
        <end position="177"/>
    </location>
</feature>
<keyword evidence="1" id="KW-0472">Membrane</keyword>
<evidence type="ECO:0000313" key="4">
    <source>
        <dbReference type="Proteomes" id="UP000297900"/>
    </source>
</evidence>
<name>A0A4Y8M577_9BACL</name>
<dbReference type="SUPFAM" id="SSF48317">
    <property type="entry name" value="Acid phosphatase/Vanadium-dependent haloperoxidase"/>
    <property type="match status" value="1"/>
</dbReference>
<dbReference type="AlphaFoldDB" id="A0A4Y8M577"/>
<feature type="transmembrane region" description="Helical" evidence="1">
    <location>
        <begin position="123"/>
        <end position="145"/>
    </location>
</feature>
<organism evidence="3 4">
    <name type="scientific">Cohnella luojiensis</name>
    <dbReference type="NCBI Taxonomy" id="652876"/>
    <lineage>
        <taxon>Bacteria</taxon>
        <taxon>Bacillati</taxon>
        <taxon>Bacillota</taxon>
        <taxon>Bacilli</taxon>
        <taxon>Bacillales</taxon>
        <taxon>Paenibacillaceae</taxon>
        <taxon>Cohnella</taxon>
    </lineage>
</organism>
<proteinExistence type="predicted"/>
<sequence length="210" mass="23531">MNHLRRAYVWGLLAIVFFSVVSLLVRNEGIAGFDTSVISVVQGWENPKLTEVMESFTWLGTTIVVIVIAVCILLFLAFVLGHRMELLLFLAVVGGAPLLNRLLKAAFHRERPDIHRLVEELGYSYPSGHSMAAFALYGVLTFLLWRHVRRRTGRIILVVLGSSIVTCIGISRIYLGAHYPSDVLGGYLASGVWLALMIEIFRSRKLVKQH</sequence>
<dbReference type="CDD" id="cd03392">
    <property type="entry name" value="PAP2_like_2"/>
    <property type="match status" value="1"/>
</dbReference>